<dbReference type="PANTHER" id="PTHR12154">
    <property type="entry name" value="GLYCOSYL TRANSFERASE-RELATED"/>
    <property type="match status" value="1"/>
</dbReference>
<keyword evidence="13" id="KW-0808">Transferase</keyword>
<comment type="subunit">
    <text evidence="4 11">Heterodimer with ALG13 to form a functional enzyme.</text>
</comment>
<feature type="transmembrane region" description="Helical" evidence="11">
    <location>
        <begin position="157"/>
        <end position="180"/>
    </location>
</feature>
<evidence type="ECO:0000256" key="4">
    <source>
        <dbReference type="ARBA" id="ARBA00011335"/>
    </source>
</evidence>
<feature type="transmembrane region" description="Helical" evidence="11">
    <location>
        <begin position="200"/>
        <end position="219"/>
    </location>
</feature>
<evidence type="ECO:0000256" key="12">
    <source>
        <dbReference type="SAM" id="MobiDB-lite"/>
    </source>
</evidence>
<evidence type="ECO:0000256" key="9">
    <source>
        <dbReference type="ARBA" id="ARBA00023136"/>
    </source>
</evidence>
<comment type="similarity">
    <text evidence="3 11">Belongs to the ALG14 family.</text>
</comment>
<name>A0A6A6E2Q5_9PEZI</name>
<evidence type="ECO:0000256" key="6">
    <source>
        <dbReference type="ARBA" id="ARBA00022692"/>
    </source>
</evidence>
<dbReference type="EMBL" id="ML994638">
    <property type="protein sequence ID" value="KAF2184420.1"/>
    <property type="molecule type" value="Genomic_DNA"/>
</dbReference>
<dbReference type="GO" id="GO:0043541">
    <property type="term" value="C:UDP-N-acetylglucosamine transferase complex"/>
    <property type="evidence" value="ECO:0007669"/>
    <property type="project" value="TreeGrafter"/>
</dbReference>
<dbReference type="GO" id="GO:0031965">
    <property type="term" value="C:nuclear membrane"/>
    <property type="evidence" value="ECO:0007669"/>
    <property type="project" value="UniProtKB-SubCell"/>
</dbReference>
<evidence type="ECO:0000256" key="2">
    <source>
        <dbReference type="ARBA" id="ARBA00004590"/>
    </source>
</evidence>
<evidence type="ECO:0000256" key="3">
    <source>
        <dbReference type="ARBA" id="ARBA00009731"/>
    </source>
</evidence>
<comment type="caution">
    <text evidence="11">Lacks conserved residue(s) required for the propagation of feature annotation.</text>
</comment>
<protein>
    <recommendedName>
        <fullName evidence="5 11">UDP-N-acetylglucosamine transferase subunit ALG14</fullName>
    </recommendedName>
    <alternativeName>
        <fullName evidence="10 11">Asparagine-linked glycosylation protein 14</fullName>
    </alternativeName>
</protein>
<dbReference type="GO" id="GO:0006488">
    <property type="term" value="P:dolichol-linked oligosaccharide biosynthetic process"/>
    <property type="evidence" value="ECO:0007669"/>
    <property type="project" value="InterPro"/>
</dbReference>
<dbReference type="InterPro" id="IPR013969">
    <property type="entry name" value="Oligosacch_biosynth_Alg14"/>
</dbReference>
<evidence type="ECO:0000256" key="10">
    <source>
        <dbReference type="ARBA" id="ARBA00032062"/>
    </source>
</evidence>
<reference evidence="13" key="1">
    <citation type="journal article" date="2020" name="Stud. Mycol.">
        <title>101 Dothideomycetes genomes: a test case for predicting lifestyles and emergence of pathogens.</title>
        <authorList>
            <person name="Haridas S."/>
            <person name="Albert R."/>
            <person name="Binder M."/>
            <person name="Bloem J."/>
            <person name="Labutti K."/>
            <person name="Salamov A."/>
            <person name="Andreopoulos B."/>
            <person name="Baker S."/>
            <person name="Barry K."/>
            <person name="Bills G."/>
            <person name="Bluhm B."/>
            <person name="Cannon C."/>
            <person name="Castanera R."/>
            <person name="Culley D."/>
            <person name="Daum C."/>
            <person name="Ezra D."/>
            <person name="Gonzalez J."/>
            <person name="Henrissat B."/>
            <person name="Kuo A."/>
            <person name="Liang C."/>
            <person name="Lipzen A."/>
            <person name="Lutzoni F."/>
            <person name="Magnuson J."/>
            <person name="Mondo S."/>
            <person name="Nolan M."/>
            <person name="Ohm R."/>
            <person name="Pangilinan J."/>
            <person name="Park H.-J."/>
            <person name="Ramirez L."/>
            <person name="Alfaro M."/>
            <person name="Sun H."/>
            <person name="Tritt A."/>
            <person name="Yoshinaga Y."/>
            <person name="Zwiers L.-H."/>
            <person name="Turgeon B."/>
            <person name="Goodwin S."/>
            <person name="Spatafora J."/>
            <person name="Crous P."/>
            <person name="Grigoriev I."/>
        </authorList>
    </citation>
    <scope>NUCLEOTIDE SEQUENCE</scope>
    <source>
        <strain evidence="13">CBS 207.26</strain>
    </source>
</reference>
<keyword evidence="7 11" id="KW-0256">Endoplasmic reticulum</keyword>
<evidence type="ECO:0000313" key="13">
    <source>
        <dbReference type="EMBL" id="KAF2184420.1"/>
    </source>
</evidence>
<proteinExistence type="inferred from homology"/>
<feature type="transmembrane region" description="Helical" evidence="11">
    <location>
        <begin position="12"/>
        <end position="34"/>
    </location>
</feature>
<dbReference type="OrthoDB" id="17098at2759"/>
<accession>A0A6A6E2Q5</accession>
<dbReference type="Pfam" id="PF08660">
    <property type="entry name" value="Alg14"/>
    <property type="match status" value="1"/>
</dbReference>
<evidence type="ECO:0000256" key="7">
    <source>
        <dbReference type="ARBA" id="ARBA00022824"/>
    </source>
</evidence>
<evidence type="ECO:0000256" key="5">
    <source>
        <dbReference type="ARBA" id="ARBA00017467"/>
    </source>
</evidence>
<keyword evidence="14" id="KW-1185">Reference proteome</keyword>
<keyword evidence="6 11" id="KW-0812">Transmembrane</keyword>
<evidence type="ECO:0000256" key="8">
    <source>
        <dbReference type="ARBA" id="ARBA00022989"/>
    </source>
</evidence>
<evidence type="ECO:0000313" key="14">
    <source>
        <dbReference type="Proteomes" id="UP000800200"/>
    </source>
</evidence>
<feature type="compositionally biased region" description="Basic and acidic residues" evidence="12">
    <location>
        <begin position="107"/>
        <end position="134"/>
    </location>
</feature>
<keyword evidence="9 11" id="KW-0472">Membrane</keyword>
<dbReference type="Proteomes" id="UP000800200">
    <property type="component" value="Unassembled WGS sequence"/>
</dbReference>
<comment type="function">
    <text evidence="11">Involved in protein N-glycosylation. Essential for the second step of the dolichol-linked oligosaccharide pathway. Anchors the catalytic subunit ALG13 to the ER.</text>
</comment>
<keyword evidence="8 11" id="KW-1133">Transmembrane helix</keyword>
<dbReference type="GO" id="GO:0004577">
    <property type="term" value="F:N-acetylglucosaminyldiphosphodolichol N-acetylglucosaminyltransferase activity"/>
    <property type="evidence" value="ECO:0007669"/>
    <property type="project" value="TreeGrafter"/>
</dbReference>
<dbReference type="PANTHER" id="PTHR12154:SF4">
    <property type="entry name" value="UDP-N-ACETYLGLUCOSAMINE TRANSFERASE SUBUNIT ALG14 HOMOLOG"/>
    <property type="match status" value="1"/>
</dbReference>
<sequence>MAPPSTSLLTVTFFLALLSTLLVAVSLRLIFILTNKRVPPPKWRKKGSPTRILIVLGSGGHTHEMFYLLRDLDTSKYTYRTYVVSLGDAFSAQRAIEFEKELEEREKQRARKESENGYPERKVELGGKGAEKRTPHVGPESYDIAIVPRARNIHQSLFTAPFTSLRCLLSCFPVLLSGTQQLLEPPKDGFEGVSCDLPDLIMTNGPATAVIVILASWILRFFDIKGANSRDKMRTIYVESFARVTTLSLSGALLLKVADRFLVQWEQLEGKGGRAEFHGILV</sequence>
<dbReference type="AlphaFoldDB" id="A0A6A6E2Q5"/>
<gene>
    <name evidence="11" type="primary">ALG14</name>
    <name evidence="13" type="ORF">K469DRAFT_666939</name>
</gene>
<evidence type="ECO:0000256" key="11">
    <source>
        <dbReference type="RuleBase" id="RU362127"/>
    </source>
</evidence>
<dbReference type="Gene3D" id="3.40.50.2000">
    <property type="entry name" value="Glycogen Phosphorylase B"/>
    <property type="match status" value="1"/>
</dbReference>
<comment type="subcellular location">
    <subcellularLocation>
        <location evidence="1 11">Endoplasmic reticulum membrane</location>
        <topology evidence="1 11">Single-pass membrane protein</topology>
    </subcellularLocation>
    <subcellularLocation>
        <location evidence="2">Nucleus membrane</location>
        <topology evidence="2">Single-pass membrane protein</topology>
    </subcellularLocation>
</comment>
<evidence type="ECO:0000256" key="1">
    <source>
        <dbReference type="ARBA" id="ARBA00004389"/>
    </source>
</evidence>
<feature type="region of interest" description="Disordered" evidence="12">
    <location>
        <begin position="107"/>
        <end position="135"/>
    </location>
</feature>
<organism evidence="13 14">
    <name type="scientific">Zopfia rhizophila CBS 207.26</name>
    <dbReference type="NCBI Taxonomy" id="1314779"/>
    <lineage>
        <taxon>Eukaryota</taxon>
        <taxon>Fungi</taxon>
        <taxon>Dikarya</taxon>
        <taxon>Ascomycota</taxon>
        <taxon>Pezizomycotina</taxon>
        <taxon>Dothideomycetes</taxon>
        <taxon>Dothideomycetes incertae sedis</taxon>
        <taxon>Zopfiaceae</taxon>
        <taxon>Zopfia</taxon>
    </lineage>
</organism>